<evidence type="ECO:0000313" key="2">
    <source>
        <dbReference type="EMBL" id="PTQ26446.1"/>
    </source>
</evidence>
<dbReference type="AlphaFoldDB" id="A0A2R6VXX4"/>
<name>A0A2R6VXX4_MARPO</name>
<dbReference type="Proteomes" id="UP000244005">
    <property type="component" value="Unassembled WGS sequence"/>
</dbReference>
<keyword evidence="1" id="KW-1133">Transmembrane helix</keyword>
<evidence type="ECO:0000256" key="1">
    <source>
        <dbReference type="SAM" id="Phobius"/>
    </source>
</evidence>
<proteinExistence type="predicted"/>
<keyword evidence="3" id="KW-1185">Reference proteome</keyword>
<sequence length="97" mass="11426">MVVVVVVVRHFEIEILQCQLLWLCIVEDIHNHDCLLFFHSSHRVLIPSIAYYPFMVAVPYHSLYMPERRGRRCVFSRSTSNFLQPPVLESCELPPRT</sequence>
<dbReference type="EMBL" id="KZ773946">
    <property type="protein sequence ID" value="PTQ26446.1"/>
    <property type="molecule type" value="Genomic_DNA"/>
</dbReference>
<evidence type="ECO:0000313" key="3">
    <source>
        <dbReference type="Proteomes" id="UP000244005"/>
    </source>
</evidence>
<feature type="transmembrane region" description="Helical" evidence="1">
    <location>
        <begin position="44"/>
        <end position="63"/>
    </location>
</feature>
<keyword evidence="1" id="KW-0812">Transmembrane</keyword>
<gene>
    <name evidence="2" type="ORF">MARPO_1627s0001</name>
</gene>
<organism evidence="2 3">
    <name type="scientific">Marchantia polymorpha</name>
    <name type="common">Common liverwort</name>
    <name type="synonym">Marchantia aquatica</name>
    <dbReference type="NCBI Taxonomy" id="3197"/>
    <lineage>
        <taxon>Eukaryota</taxon>
        <taxon>Viridiplantae</taxon>
        <taxon>Streptophyta</taxon>
        <taxon>Embryophyta</taxon>
        <taxon>Marchantiophyta</taxon>
        <taxon>Marchantiopsida</taxon>
        <taxon>Marchantiidae</taxon>
        <taxon>Marchantiales</taxon>
        <taxon>Marchantiaceae</taxon>
        <taxon>Marchantia</taxon>
    </lineage>
</organism>
<protein>
    <submittedName>
        <fullName evidence="2">Uncharacterized protein</fullName>
    </submittedName>
</protein>
<accession>A0A2R6VXX4</accession>
<reference evidence="3" key="1">
    <citation type="journal article" date="2017" name="Cell">
        <title>Insights into land plant evolution garnered from the Marchantia polymorpha genome.</title>
        <authorList>
            <person name="Bowman J.L."/>
            <person name="Kohchi T."/>
            <person name="Yamato K.T."/>
            <person name="Jenkins J."/>
            <person name="Shu S."/>
            <person name="Ishizaki K."/>
            <person name="Yamaoka S."/>
            <person name="Nishihama R."/>
            <person name="Nakamura Y."/>
            <person name="Berger F."/>
            <person name="Adam C."/>
            <person name="Aki S.S."/>
            <person name="Althoff F."/>
            <person name="Araki T."/>
            <person name="Arteaga-Vazquez M.A."/>
            <person name="Balasubrmanian S."/>
            <person name="Barry K."/>
            <person name="Bauer D."/>
            <person name="Boehm C.R."/>
            <person name="Briginshaw L."/>
            <person name="Caballero-Perez J."/>
            <person name="Catarino B."/>
            <person name="Chen F."/>
            <person name="Chiyoda S."/>
            <person name="Chovatia M."/>
            <person name="Davies K.M."/>
            <person name="Delmans M."/>
            <person name="Demura T."/>
            <person name="Dierschke T."/>
            <person name="Dolan L."/>
            <person name="Dorantes-Acosta A.E."/>
            <person name="Eklund D.M."/>
            <person name="Florent S.N."/>
            <person name="Flores-Sandoval E."/>
            <person name="Fujiyama A."/>
            <person name="Fukuzawa H."/>
            <person name="Galik B."/>
            <person name="Grimanelli D."/>
            <person name="Grimwood J."/>
            <person name="Grossniklaus U."/>
            <person name="Hamada T."/>
            <person name="Haseloff J."/>
            <person name="Hetherington A.J."/>
            <person name="Higo A."/>
            <person name="Hirakawa Y."/>
            <person name="Hundley H.N."/>
            <person name="Ikeda Y."/>
            <person name="Inoue K."/>
            <person name="Inoue S.I."/>
            <person name="Ishida S."/>
            <person name="Jia Q."/>
            <person name="Kakita M."/>
            <person name="Kanazawa T."/>
            <person name="Kawai Y."/>
            <person name="Kawashima T."/>
            <person name="Kennedy M."/>
            <person name="Kinose K."/>
            <person name="Kinoshita T."/>
            <person name="Kohara Y."/>
            <person name="Koide E."/>
            <person name="Komatsu K."/>
            <person name="Kopischke S."/>
            <person name="Kubo M."/>
            <person name="Kyozuka J."/>
            <person name="Lagercrantz U."/>
            <person name="Lin S.S."/>
            <person name="Lindquist E."/>
            <person name="Lipzen A.M."/>
            <person name="Lu C.W."/>
            <person name="De Luna E."/>
            <person name="Martienssen R.A."/>
            <person name="Minamino N."/>
            <person name="Mizutani M."/>
            <person name="Mizutani M."/>
            <person name="Mochizuki N."/>
            <person name="Monte I."/>
            <person name="Mosher R."/>
            <person name="Nagasaki H."/>
            <person name="Nakagami H."/>
            <person name="Naramoto S."/>
            <person name="Nishitani K."/>
            <person name="Ohtani M."/>
            <person name="Okamoto T."/>
            <person name="Okumura M."/>
            <person name="Phillips J."/>
            <person name="Pollak B."/>
            <person name="Reinders A."/>
            <person name="Rovekamp M."/>
            <person name="Sano R."/>
            <person name="Sawa S."/>
            <person name="Schmid M.W."/>
            <person name="Shirakawa M."/>
            <person name="Solano R."/>
            <person name="Spunde A."/>
            <person name="Suetsugu N."/>
            <person name="Sugano S."/>
            <person name="Sugiyama A."/>
            <person name="Sun R."/>
            <person name="Suzuki Y."/>
            <person name="Takenaka M."/>
            <person name="Takezawa D."/>
            <person name="Tomogane H."/>
            <person name="Tsuzuki M."/>
            <person name="Ueda T."/>
            <person name="Umeda M."/>
            <person name="Ward J.M."/>
            <person name="Watanabe Y."/>
            <person name="Yazaki K."/>
            <person name="Yokoyama R."/>
            <person name="Yoshitake Y."/>
            <person name="Yotsui I."/>
            <person name="Zachgo S."/>
            <person name="Schmutz J."/>
        </authorList>
    </citation>
    <scope>NUCLEOTIDE SEQUENCE [LARGE SCALE GENOMIC DNA]</scope>
    <source>
        <strain evidence="3">Tak-1</strain>
    </source>
</reference>
<keyword evidence="1" id="KW-0472">Membrane</keyword>